<reference evidence="3" key="1">
    <citation type="journal article" date="2019" name="Int. J. Syst. Evol. Microbiol.">
        <title>The Global Catalogue of Microorganisms (GCM) 10K type strain sequencing project: providing services to taxonomists for standard genome sequencing and annotation.</title>
        <authorList>
            <consortium name="The Broad Institute Genomics Platform"/>
            <consortium name="The Broad Institute Genome Sequencing Center for Infectious Disease"/>
            <person name="Wu L."/>
            <person name="Ma J."/>
        </authorList>
    </citation>
    <scope>NUCLEOTIDE SEQUENCE [LARGE SCALE GENOMIC DNA]</scope>
    <source>
        <strain evidence="3">JCM 17110</strain>
    </source>
</reference>
<dbReference type="EMBL" id="BAABCX010000002">
    <property type="protein sequence ID" value="GAA3538869.1"/>
    <property type="molecule type" value="Genomic_DNA"/>
</dbReference>
<gene>
    <name evidence="2" type="ORF">GCM10022394_18200</name>
</gene>
<keyword evidence="1" id="KW-0812">Transmembrane</keyword>
<protein>
    <submittedName>
        <fullName evidence="2">Uncharacterized protein</fullName>
    </submittedName>
</protein>
<organism evidence="2 3">
    <name type="scientific">Zobellella aerophila</name>
    <dbReference type="NCBI Taxonomy" id="870480"/>
    <lineage>
        <taxon>Bacteria</taxon>
        <taxon>Pseudomonadati</taxon>
        <taxon>Pseudomonadota</taxon>
        <taxon>Gammaproteobacteria</taxon>
        <taxon>Aeromonadales</taxon>
        <taxon>Aeromonadaceae</taxon>
        <taxon>Zobellella</taxon>
    </lineage>
</organism>
<comment type="caution">
    <text evidence="2">The sequence shown here is derived from an EMBL/GenBank/DDBJ whole genome shotgun (WGS) entry which is preliminary data.</text>
</comment>
<evidence type="ECO:0000256" key="1">
    <source>
        <dbReference type="SAM" id="Phobius"/>
    </source>
</evidence>
<keyword evidence="3" id="KW-1185">Reference proteome</keyword>
<evidence type="ECO:0000313" key="2">
    <source>
        <dbReference type="EMBL" id="GAA3538869.1"/>
    </source>
</evidence>
<keyword evidence="1" id="KW-1133">Transmembrane helix</keyword>
<dbReference type="Proteomes" id="UP001500795">
    <property type="component" value="Unassembled WGS sequence"/>
</dbReference>
<accession>A0ABP6VNL5</accession>
<name>A0ABP6VNL5_9GAMM</name>
<evidence type="ECO:0000313" key="3">
    <source>
        <dbReference type="Proteomes" id="UP001500795"/>
    </source>
</evidence>
<keyword evidence="1" id="KW-0472">Membrane</keyword>
<sequence>MGPHQVNDRWQRRRRRTWMIHAIPPINVISATPMVSAVSLRIFDQAWLAET</sequence>
<proteinExistence type="predicted"/>
<feature type="transmembrane region" description="Helical" evidence="1">
    <location>
        <begin position="20"/>
        <end position="43"/>
    </location>
</feature>